<accession>A0ABU3Q6X3</accession>
<proteinExistence type="predicted"/>
<dbReference type="SUPFAM" id="SSF55961">
    <property type="entry name" value="Bet v1-like"/>
    <property type="match status" value="1"/>
</dbReference>
<evidence type="ECO:0000313" key="1">
    <source>
        <dbReference type="EMBL" id="MDT9599139.1"/>
    </source>
</evidence>
<dbReference type="Proteomes" id="UP001259572">
    <property type="component" value="Unassembled WGS sequence"/>
</dbReference>
<dbReference type="InterPro" id="IPR019587">
    <property type="entry name" value="Polyketide_cyclase/dehydratase"/>
</dbReference>
<dbReference type="Pfam" id="PF10604">
    <property type="entry name" value="Polyketide_cyc2"/>
    <property type="match status" value="1"/>
</dbReference>
<name>A0ABU3Q6X3_9SPHN</name>
<sequence>MIIVERAARFEASAERMWKLFDTEEGQIRAERGFVSAIEFEGQGLGMVRTMRTEGHLADGYVKEKLVHYDPDRMEMTFEIIDTGDIVPFAGYLGSARVIPAGPDACILLARSTFTPLDYVPEEQARAMSEANYRLFFDNLREALASGEY</sequence>
<dbReference type="InterPro" id="IPR023393">
    <property type="entry name" value="START-like_dom_sf"/>
</dbReference>
<protein>
    <submittedName>
        <fullName evidence="1">SRPBCC family protein</fullName>
    </submittedName>
</protein>
<dbReference type="CDD" id="cd07821">
    <property type="entry name" value="PYR_PYL_RCAR_like"/>
    <property type="match status" value="1"/>
</dbReference>
<comment type="caution">
    <text evidence="1">The sequence shown here is derived from an EMBL/GenBank/DDBJ whole genome shotgun (WGS) entry which is preliminary data.</text>
</comment>
<reference evidence="1 2" key="1">
    <citation type="submission" date="2023-05" db="EMBL/GenBank/DDBJ databases">
        <authorList>
            <person name="Guo Y."/>
        </authorList>
    </citation>
    <scope>NUCLEOTIDE SEQUENCE [LARGE SCALE GENOMIC DNA]</scope>
    <source>
        <strain evidence="1 2">GR2756</strain>
    </source>
</reference>
<evidence type="ECO:0000313" key="2">
    <source>
        <dbReference type="Proteomes" id="UP001259572"/>
    </source>
</evidence>
<dbReference type="RefSeq" id="WP_315725805.1">
    <property type="nucleotide sequence ID" value="NZ_JAVUPU010000004.1"/>
</dbReference>
<dbReference type="EMBL" id="JAVUPU010000004">
    <property type="protein sequence ID" value="MDT9599139.1"/>
    <property type="molecule type" value="Genomic_DNA"/>
</dbReference>
<keyword evidence="2" id="KW-1185">Reference proteome</keyword>
<dbReference type="Gene3D" id="3.30.530.20">
    <property type="match status" value="1"/>
</dbReference>
<organism evidence="1 2">
    <name type="scientific">Sphingosinicella rhizophila</name>
    <dbReference type="NCBI Taxonomy" id="3050082"/>
    <lineage>
        <taxon>Bacteria</taxon>
        <taxon>Pseudomonadati</taxon>
        <taxon>Pseudomonadota</taxon>
        <taxon>Alphaproteobacteria</taxon>
        <taxon>Sphingomonadales</taxon>
        <taxon>Sphingosinicellaceae</taxon>
        <taxon>Sphingosinicella</taxon>
    </lineage>
</organism>
<gene>
    <name evidence="1" type="ORF">RQX22_09280</name>
</gene>